<dbReference type="SUPFAM" id="SSF57850">
    <property type="entry name" value="RING/U-box"/>
    <property type="match status" value="1"/>
</dbReference>
<dbReference type="EMBL" id="BTSY01000003">
    <property type="protein sequence ID" value="GMT18219.1"/>
    <property type="molecule type" value="Genomic_DNA"/>
</dbReference>
<feature type="domain" description="RING-type" evidence="6">
    <location>
        <begin position="44"/>
        <end position="90"/>
    </location>
</feature>
<gene>
    <name evidence="7" type="ORF">PFISCL1PPCAC_9516</name>
</gene>
<feature type="non-terminal residue" evidence="7">
    <location>
        <position position="281"/>
    </location>
</feature>
<organism evidence="7 8">
    <name type="scientific">Pristionchus fissidentatus</name>
    <dbReference type="NCBI Taxonomy" id="1538716"/>
    <lineage>
        <taxon>Eukaryota</taxon>
        <taxon>Metazoa</taxon>
        <taxon>Ecdysozoa</taxon>
        <taxon>Nematoda</taxon>
        <taxon>Chromadorea</taxon>
        <taxon>Rhabditida</taxon>
        <taxon>Rhabditina</taxon>
        <taxon>Diplogasteromorpha</taxon>
        <taxon>Diplogasteroidea</taxon>
        <taxon>Neodiplogasteridae</taxon>
        <taxon>Pristionchus</taxon>
    </lineage>
</organism>
<protein>
    <recommendedName>
        <fullName evidence="6">RING-type domain-containing protein</fullName>
    </recommendedName>
</protein>
<dbReference type="GO" id="GO:0008270">
    <property type="term" value="F:zinc ion binding"/>
    <property type="evidence" value="ECO:0007669"/>
    <property type="project" value="UniProtKB-KW"/>
</dbReference>
<dbReference type="Gene3D" id="3.30.40.10">
    <property type="entry name" value="Zinc/RING finger domain, C3HC4 (zinc finger)"/>
    <property type="match status" value="1"/>
</dbReference>
<dbReference type="GO" id="GO:0061630">
    <property type="term" value="F:ubiquitin protein ligase activity"/>
    <property type="evidence" value="ECO:0007669"/>
    <property type="project" value="TreeGrafter"/>
</dbReference>
<dbReference type="InterPro" id="IPR013083">
    <property type="entry name" value="Znf_RING/FYVE/PHD"/>
</dbReference>
<comment type="caution">
    <text evidence="7">The sequence shown here is derived from an EMBL/GenBank/DDBJ whole genome shotgun (WGS) entry which is preliminary data.</text>
</comment>
<keyword evidence="3" id="KW-0862">Zinc</keyword>
<reference evidence="7" key="1">
    <citation type="submission" date="2023-10" db="EMBL/GenBank/DDBJ databases">
        <title>Genome assembly of Pristionchus species.</title>
        <authorList>
            <person name="Yoshida K."/>
            <person name="Sommer R.J."/>
        </authorList>
    </citation>
    <scope>NUCLEOTIDE SEQUENCE</scope>
    <source>
        <strain evidence="7">RS5133</strain>
    </source>
</reference>
<dbReference type="PANTHER" id="PTHR45969">
    <property type="entry name" value="RING ZINC FINGER PROTEIN-RELATED"/>
    <property type="match status" value="1"/>
</dbReference>
<dbReference type="AlphaFoldDB" id="A0AAV5VKB0"/>
<dbReference type="InterPro" id="IPR001841">
    <property type="entry name" value="Znf_RING"/>
</dbReference>
<dbReference type="Pfam" id="PF13639">
    <property type="entry name" value="zf-RING_2"/>
    <property type="match status" value="1"/>
</dbReference>
<proteinExistence type="predicted"/>
<dbReference type="SMART" id="SM00184">
    <property type="entry name" value="RING"/>
    <property type="match status" value="1"/>
</dbReference>
<evidence type="ECO:0000256" key="3">
    <source>
        <dbReference type="ARBA" id="ARBA00022833"/>
    </source>
</evidence>
<evidence type="ECO:0000256" key="1">
    <source>
        <dbReference type="ARBA" id="ARBA00022723"/>
    </source>
</evidence>
<accession>A0AAV5VKB0</accession>
<evidence type="ECO:0000313" key="7">
    <source>
        <dbReference type="EMBL" id="GMT18219.1"/>
    </source>
</evidence>
<feature type="region of interest" description="Disordered" evidence="5">
    <location>
        <begin position="251"/>
        <end position="281"/>
    </location>
</feature>
<evidence type="ECO:0000256" key="2">
    <source>
        <dbReference type="ARBA" id="ARBA00022771"/>
    </source>
</evidence>
<dbReference type="PROSITE" id="PS50089">
    <property type="entry name" value="ZF_RING_2"/>
    <property type="match status" value="1"/>
</dbReference>
<dbReference type="GO" id="GO:0016567">
    <property type="term" value="P:protein ubiquitination"/>
    <property type="evidence" value="ECO:0007669"/>
    <property type="project" value="TreeGrafter"/>
</dbReference>
<keyword evidence="1" id="KW-0479">Metal-binding</keyword>
<evidence type="ECO:0000259" key="6">
    <source>
        <dbReference type="PROSITE" id="PS50089"/>
    </source>
</evidence>
<name>A0AAV5VKB0_9BILA</name>
<evidence type="ECO:0000256" key="5">
    <source>
        <dbReference type="SAM" id="MobiDB-lite"/>
    </source>
</evidence>
<dbReference type="Proteomes" id="UP001432322">
    <property type="component" value="Unassembled WGS sequence"/>
</dbReference>
<keyword evidence="8" id="KW-1185">Reference proteome</keyword>
<evidence type="ECO:0000256" key="4">
    <source>
        <dbReference type="PROSITE-ProRule" id="PRU00175"/>
    </source>
</evidence>
<dbReference type="PANTHER" id="PTHR45969:SF69">
    <property type="entry name" value="FINGER DOMAIN PROTEIN, PUTATIVE (AFU_ORTHOLOGUE AFUA_3G12190)-RELATED"/>
    <property type="match status" value="1"/>
</dbReference>
<keyword evidence="2 4" id="KW-0863">Zinc-finger</keyword>
<evidence type="ECO:0000313" key="8">
    <source>
        <dbReference type="Proteomes" id="UP001432322"/>
    </source>
</evidence>
<sequence>MPRGRATAARRQAKTQLVIKTEVDAADAVAAAQAVADADEPPSCSVCLEELSEKRHLRLKPCDHVFHRTCVFEWLETRTIADEQVCPLCRTIPNAITPHMGTEDLHMMALGSTRAPTKNLVIRLAMARSEPVERVIACLLATTTEKVSILRGHVRALTSLSPKSEFRLDAEKELMLMKARVTIFNEMVKLYDDGGMRLEHLTVVTEPWDYRRELYDLRKRQYHAERATYEGHKKLLEASRTRLDTLYQQIQSLRDPPPPPPPVIELDDEPEDGPAAAAADA</sequence>